<evidence type="ECO:0000313" key="3">
    <source>
        <dbReference type="Proteomes" id="UP000694621"/>
    </source>
</evidence>
<keyword evidence="1" id="KW-1133">Transmembrane helix</keyword>
<dbReference type="AlphaFoldDB" id="A0A8B9GU03"/>
<keyword evidence="1" id="KW-0472">Membrane</keyword>
<dbReference type="Gene3D" id="1.20.1070.10">
    <property type="entry name" value="Rhodopsin 7-helix transmembrane proteins"/>
    <property type="match status" value="1"/>
</dbReference>
<organism evidence="2 3">
    <name type="scientific">Astyanax mexicanus</name>
    <name type="common">Blind cave fish</name>
    <name type="synonym">Astyanax fasciatus mexicanus</name>
    <dbReference type="NCBI Taxonomy" id="7994"/>
    <lineage>
        <taxon>Eukaryota</taxon>
        <taxon>Metazoa</taxon>
        <taxon>Chordata</taxon>
        <taxon>Craniata</taxon>
        <taxon>Vertebrata</taxon>
        <taxon>Euteleostomi</taxon>
        <taxon>Actinopterygii</taxon>
        <taxon>Neopterygii</taxon>
        <taxon>Teleostei</taxon>
        <taxon>Ostariophysi</taxon>
        <taxon>Characiformes</taxon>
        <taxon>Characoidei</taxon>
        <taxon>Acestrorhamphidae</taxon>
        <taxon>Acestrorhamphinae</taxon>
        <taxon>Astyanax</taxon>
    </lineage>
</organism>
<evidence type="ECO:0000256" key="1">
    <source>
        <dbReference type="SAM" id="Phobius"/>
    </source>
</evidence>
<name>A0A8B9GU03_ASTMX</name>
<accession>A0A8B9GU03</accession>
<keyword evidence="1" id="KW-0812">Transmembrane</keyword>
<evidence type="ECO:0000313" key="2">
    <source>
        <dbReference type="Ensembl" id="ENSAMXP00005002213.1"/>
    </source>
</evidence>
<feature type="transmembrane region" description="Helical" evidence="1">
    <location>
        <begin position="40"/>
        <end position="59"/>
    </location>
</feature>
<dbReference type="Proteomes" id="UP000694621">
    <property type="component" value="Unplaced"/>
</dbReference>
<proteinExistence type="predicted"/>
<sequence>QVLHFLLINLSSLLQINSIIFIAAIFTLRSALSAILGCPWILGFFIDGSPVLEMVFLFLNSQQGTFIFLVYCVLNQEVSRCLFQNIILSLINFSSVSLVHKKILHAILLFDWVTLNVPLSLTAL</sequence>
<feature type="transmembrane region" description="Helical" evidence="1">
    <location>
        <begin position="6"/>
        <end position="28"/>
    </location>
</feature>
<protein>
    <submittedName>
        <fullName evidence="2">Uncharacterized protein</fullName>
    </submittedName>
</protein>
<dbReference type="Ensembl" id="ENSAMXT00005002452.1">
    <property type="protein sequence ID" value="ENSAMXP00005002213.1"/>
    <property type="gene ID" value="ENSAMXG00005001206.1"/>
</dbReference>
<reference evidence="2" key="1">
    <citation type="submission" date="2025-08" db="UniProtKB">
        <authorList>
            <consortium name="Ensembl"/>
        </authorList>
    </citation>
    <scope>IDENTIFICATION</scope>
</reference>